<dbReference type="GO" id="GO:0005634">
    <property type="term" value="C:nucleus"/>
    <property type="evidence" value="ECO:0007669"/>
    <property type="project" value="UniProtKB-SubCell"/>
</dbReference>
<dbReference type="InterPro" id="IPR007219">
    <property type="entry name" value="XnlR_reg_dom"/>
</dbReference>
<keyword evidence="4" id="KW-0863">Zinc-finger</keyword>
<evidence type="ECO:0000313" key="9">
    <source>
        <dbReference type="EMBL" id="ANB15908.1"/>
    </source>
</evidence>
<feature type="domain" description="Xylanolytic transcriptional activator regulatory" evidence="8">
    <location>
        <begin position="200"/>
        <end position="461"/>
    </location>
</feature>
<keyword evidence="3" id="KW-0677">Repeat</keyword>
<dbReference type="OrthoDB" id="1405595at2759"/>
<feature type="region of interest" description="Disordered" evidence="7">
    <location>
        <begin position="13"/>
        <end position="36"/>
    </location>
</feature>
<dbReference type="GO" id="GO:0006351">
    <property type="term" value="P:DNA-templated transcription"/>
    <property type="evidence" value="ECO:0007669"/>
    <property type="project" value="InterPro"/>
</dbReference>
<evidence type="ECO:0000256" key="4">
    <source>
        <dbReference type="ARBA" id="ARBA00022771"/>
    </source>
</evidence>
<comment type="subcellular location">
    <subcellularLocation>
        <location evidence="1">Nucleus</location>
    </subcellularLocation>
</comment>
<dbReference type="RefSeq" id="XP_018738385.1">
    <property type="nucleotide sequence ID" value="XM_018880579.1"/>
</dbReference>
<keyword evidence="10" id="KW-1185">Reference proteome</keyword>
<dbReference type="EMBL" id="CP014503">
    <property type="protein sequence ID" value="ANB15908.1"/>
    <property type="molecule type" value="Genomic_DNA"/>
</dbReference>
<dbReference type="PANTHER" id="PTHR40626">
    <property type="entry name" value="MIP31509P"/>
    <property type="match status" value="1"/>
</dbReference>
<dbReference type="GO" id="GO:0000978">
    <property type="term" value="F:RNA polymerase II cis-regulatory region sequence-specific DNA binding"/>
    <property type="evidence" value="ECO:0007669"/>
    <property type="project" value="InterPro"/>
</dbReference>
<accession>A0A167FZL4</accession>
<sequence>MAFKEIDICLENGNSSSESGLLPDAPSATPGTDEDLTKDTIITDTVITGTTISDSGPGAFSENSSSTNLNMHEPWSSIVLGPDQNDATSVVKVESTVNGASDLTLLPNTTPNLSEGSPNQDLTDWLFAPGLGLLSNRPGVLEPYSFLLSPTKDFSQMSSPPSFEQNIVMSEHKRQEMLIEIPELENFVEFSLSNLAIYNQTYWDKFHWQCPILHHPSFQIDHTPAPLLLSIILIGASYAQTSDEFRNSIATPLRWIIYKSSSFHPPTRVWILQSLLLLEVYEKTRSGSRLIHERAHIHHGTTIQLIRRGSTLLDPSIKLDSKSNSTWMEWVEAESIKRAVFLAFVLDVSHSVLFSHAQILHPNELQLSLPCDDEIWNSAEDHRSMLNKPSEPFMGGLRSLLKRKHVSTNCKLGRLALLYGLLSHYIQVSNLDIEASTLDSGLAPFRDKWSQVLTKAIDFWWEDYDKPAEDDMLDTALQYHFAFISMNLRRYELHVFCGDRRILGKNTVHQDYLFAEKYMYEWSKTPAARECAFHALVVLRKVFLTDGQPSMYSAGNDPFIHGPMIVAHCALVFWAFCFCTDGPESKVMAKSKSGFSSFHNSAAREHEWALAAESGLGYLERTKSITSPADLDGFENKNRIVGLLKWVILAMGTGNWPMVNEMGQIMDSCVKRSLGWEDIVGTELQTQDLESTN</sequence>
<dbReference type="GO" id="GO:0008270">
    <property type="term" value="F:zinc ion binding"/>
    <property type="evidence" value="ECO:0007669"/>
    <property type="project" value="UniProtKB-KW"/>
</dbReference>
<evidence type="ECO:0000259" key="8">
    <source>
        <dbReference type="Pfam" id="PF04082"/>
    </source>
</evidence>
<dbReference type="GeneID" id="30035587"/>
<dbReference type="GO" id="GO:0000981">
    <property type="term" value="F:DNA-binding transcription factor activity, RNA polymerase II-specific"/>
    <property type="evidence" value="ECO:0007669"/>
    <property type="project" value="InterPro"/>
</dbReference>
<evidence type="ECO:0000313" key="10">
    <source>
        <dbReference type="Proteomes" id="UP000189580"/>
    </source>
</evidence>
<proteinExistence type="predicted"/>
<reference evidence="9 10" key="1">
    <citation type="submission" date="2016-02" db="EMBL/GenBank/DDBJ databases">
        <title>Complete genome sequence and transcriptome regulation of the pentose utilising yeast Sugiyamaella lignohabitans.</title>
        <authorList>
            <person name="Bellasio M."/>
            <person name="Peymann A."/>
            <person name="Valli M."/>
            <person name="Sipitzky M."/>
            <person name="Graf A."/>
            <person name="Sauer M."/>
            <person name="Marx H."/>
            <person name="Mattanovich D."/>
        </authorList>
    </citation>
    <scope>NUCLEOTIDE SEQUENCE [LARGE SCALE GENOMIC DNA]</scope>
    <source>
        <strain evidence="9 10">CBS 10342</strain>
    </source>
</reference>
<evidence type="ECO:0000256" key="1">
    <source>
        <dbReference type="ARBA" id="ARBA00004123"/>
    </source>
</evidence>
<dbReference type="KEGG" id="slb:AWJ20_3552"/>
<dbReference type="AlphaFoldDB" id="A0A167FZL4"/>
<gene>
    <name evidence="9" type="ORF">AWJ20_3552</name>
</gene>
<keyword evidence="2" id="KW-0479">Metal-binding</keyword>
<evidence type="ECO:0000256" key="5">
    <source>
        <dbReference type="ARBA" id="ARBA00022833"/>
    </source>
</evidence>
<keyword evidence="5" id="KW-0862">Zinc</keyword>
<evidence type="ECO:0000256" key="6">
    <source>
        <dbReference type="ARBA" id="ARBA00023242"/>
    </source>
</evidence>
<evidence type="ECO:0000256" key="3">
    <source>
        <dbReference type="ARBA" id="ARBA00022737"/>
    </source>
</evidence>
<evidence type="ECO:0000256" key="7">
    <source>
        <dbReference type="SAM" id="MobiDB-lite"/>
    </source>
</evidence>
<keyword evidence="6" id="KW-0539">Nucleus</keyword>
<organism evidence="9 10">
    <name type="scientific">Sugiyamaella lignohabitans</name>
    <dbReference type="NCBI Taxonomy" id="796027"/>
    <lineage>
        <taxon>Eukaryota</taxon>
        <taxon>Fungi</taxon>
        <taxon>Dikarya</taxon>
        <taxon>Ascomycota</taxon>
        <taxon>Saccharomycotina</taxon>
        <taxon>Dipodascomycetes</taxon>
        <taxon>Dipodascales</taxon>
        <taxon>Trichomonascaceae</taxon>
        <taxon>Sugiyamaella</taxon>
    </lineage>
</organism>
<dbReference type="GO" id="GO:0000785">
    <property type="term" value="C:chromatin"/>
    <property type="evidence" value="ECO:0007669"/>
    <property type="project" value="TreeGrafter"/>
</dbReference>
<name>A0A167FZL4_9ASCO</name>
<dbReference type="Proteomes" id="UP000189580">
    <property type="component" value="Chromosome b"/>
</dbReference>
<dbReference type="PANTHER" id="PTHR40626:SF11">
    <property type="entry name" value="ZINC FINGER PROTEIN YPR022C"/>
    <property type="match status" value="1"/>
</dbReference>
<dbReference type="CDD" id="cd12148">
    <property type="entry name" value="fungal_TF_MHR"/>
    <property type="match status" value="1"/>
</dbReference>
<evidence type="ECO:0000256" key="2">
    <source>
        <dbReference type="ARBA" id="ARBA00022723"/>
    </source>
</evidence>
<dbReference type="Pfam" id="PF04082">
    <property type="entry name" value="Fungal_trans"/>
    <property type="match status" value="1"/>
</dbReference>
<dbReference type="InterPro" id="IPR051059">
    <property type="entry name" value="VerF-like"/>
</dbReference>
<protein>
    <recommendedName>
        <fullName evidence="8">Xylanolytic transcriptional activator regulatory domain-containing protein</fullName>
    </recommendedName>
</protein>